<feature type="transmembrane region" description="Helical" evidence="1">
    <location>
        <begin position="40"/>
        <end position="68"/>
    </location>
</feature>
<evidence type="ECO:0000313" key="2">
    <source>
        <dbReference type="EMBL" id="MCE7001697.1"/>
    </source>
</evidence>
<evidence type="ECO:0000313" key="3">
    <source>
        <dbReference type="Proteomes" id="UP001521150"/>
    </source>
</evidence>
<keyword evidence="1" id="KW-0472">Membrane</keyword>
<name>A0ABS8Z2N0_9PSEU</name>
<organism evidence="2 3">
    <name type="scientific">Kibdelosporangium philippinense</name>
    <dbReference type="NCBI Taxonomy" id="211113"/>
    <lineage>
        <taxon>Bacteria</taxon>
        <taxon>Bacillati</taxon>
        <taxon>Actinomycetota</taxon>
        <taxon>Actinomycetes</taxon>
        <taxon>Pseudonocardiales</taxon>
        <taxon>Pseudonocardiaceae</taxon>
        <taxon>Kibdelosporangium</taxon>
    </lineage>
</organism>
<dbReference type="Proteomes" id="UP001521150">
    <property type="component" value="Unassembled WGS sequence"/>
</dbReference>
<keyword evidence="3" id="KW-1185">Reference proteome</keyword>
<reference evidence="2 3" key="1">
    <citation type="submission" date="2021-12" db="EMBL/GenBank/DDBJ databases">
        <title>Genome sequence of Kibdelosporangium philippinense ATCC 49844.</title>
        <authorList>
            <person name="Fedorov E.A."/>
            <person name="Omeragic M."/>
            <person name="Shalygina K.F."/>
            <person name="Maclea K.S."/>
        </authorList>
    </citation>
    <scope>NUCLEOTIDE SEQUENCE [LARGE SCALE GENOMIC DNA]</scope>
    <source>
        <strain evidence="2 3">ATCC 49844</strain>
    </source>
</reference>
<comment type="caution">
    <text evidence="2">The sequence shown here is derived from an EMBL/GenBank/DDBJ whole genome shotgun (WGS) entry which is preliminary data.</text>
</comment>
<keyword evidence="1" id="KW-0812">Transmembrane</keyword>
<feature type="transmembrane region" description="Helical" evidence="1">
    <location>
        <begin position="74"/>
        <end position="92"/>
    </location>
</feature>
<feature type="transmembrane region" description="Helical" evidence="1">
    <location>
        <begin position="6"/>
        <end position="28"/>
    </location>
</feature>
<sequence>MADVLWVLLWTGVAAVACVLITVVVVGYRSRNSNNWAKATPAYLALYLALPLMGVGGVAGLVLAVGWAEGVGDGSFAACVGILLLFPVFVVVDSRLPR</sequence>
<dbReference type="EMBL" id="JAJVCN010000001">
    <property type="protein sequence ID" value="MCE7001697.1"/>
    <property type="molecule type" value="Genomic_DNA"/>
</dbReference>
<proteinExistence type="predicted"/>
<accession>A0ABS8Z2N0</accession>
<protein>
    <recommendedName>
        <fullName evidence="4">Integral membrane protein</fullName>
    </recommendedName>
</protein>
<evidence type="ECO:0000256" key="1">
    <source>
        <dbReference type="SAM" id="Phobius"/>
    </source>
</evidence>
<evidence type="ECO:0008006" key="4">
    <source>
        <dbReference type="Google" id="ProtNLM"/>
    </source>
</evidence>
<gene>
    <name evidence="2" type="ORF">LWC34_02400</name>
</gene>
<dbReference type="RefSeq" id="WP_233722755.1">
    <property type="nucleotide sequence ID" value="NZ_JAJVCN010000001.1"/>
</dbReference>
<keyword evidence="1" id="KW-1133">Transmembrane helix</keyword>